<dbReference type="AlphaFoldDB" id="A0AAV5IDK8"/>
<organism evidence="3 4">
    <name type="scientific">Rubroshorea leprosula</name>
    <dbReference type="NCBI Taxonomy" id="152421"/>
    <lineage>
        <taxon>Eukaryota</taxon>
        <taxon>Viridiplantae</taxon>
        <taxon>Streptophyta</taxon>
        <taxon>Embryophyta</taxon>
        <taxon>Tracheophyta</taxon>
        <taxon>Spermatophyta</taxon>
        <taxon>Magnoliopsida</taxon>
        <taxon>eudicotyledons</taxon>
        <taxon>Gunneridae</taxon>
        <taxon>Pentapetalae</taxon>
        <taxon>rosids</taxon>
        <taxon>malvids</taxon>
        <taxon>Malvales</taxon>
        <taxon>Dipterocarpaceae</taxon>
        <taxon>Rubroshorea</taxon>
    </lineage>
</organism>
<feature type="region of interest" description="Disordered" evidence="1">
    <location>
        <begin position="294"/>
        <end position="353"/>
    </location>
</feature>
<name>A0AAV5IDK8_9ROSI</name>
<feature type="compositionally biased region" description="Basic and acidic residues" evidence="1">
    <location>
        <begin position="400"/>
        <end position="420"/>
    </location>
</feature>
<dbReference type="EMBL" id="BPVZ01000009">
    <property type="protein sequence ID" value="GKU95365.1"/>
    <property type="molecule type" value="Genomic_DNA"/>
</dbReference>
<feature type="region of interest" description="Disordered" evidence="1">
    <location>
        <begin position="104"/>
        <end position="129"/>
    </location>
</feature>
<evidence type="ECO:0000256" key="1">
    <source>
        <dbReference type="SAM" id="MobiDB-lite"/>
    </source>
</evidence>
<dbReference type="PANTHER" id="PTHR33223:SF10">
    <property type="entry name" value="AMINOTRANSFERASE-LIKE PLANT MOBILE DOMAIN-CONTAINING PROTEIN"/>
    <property type="match status" value="1"/>
</dbReference>
<proteinExistence type="predicted"/>
<evidence type="ECO:0000259" key="2">
    <source>
        <dbReference type="Pfam" id="PF03732"/>
    </source>
</evidence>
<gene>
    <name evidence="3" type="ORF">SLEP1_g8732</name>
</gene>
<reference evidence="3 4" key="1">
    <citation type="journal article" date="2021" name="Commun. Biol.">
        <title>The genome of Shorea leprosula (Dipterocarpaceae) highlights the ecological relevance of drought in aseasonal tropical rainforests.</title>
        <authorList>
            <person name="Ng K.K.S."/>
            <person name="Kobayashi M.J."/>
            <person name="Fawcett J.A."/>
            <person name="Hatakeyama M."/>
            <person name="Paape T."/>
            <person name="Ng C.H."/>
            <person name="Ang C.C."/>
            <person name="Tnah L.H."/>
            <person name="Lee C.T."/>
            <person name="Nishiyama T."/>
            <person name="Sese J."/>
            <person name="O'Brien M.J."/>
            <person name="Copetti D."/>
            <person name="Mohd Noor M.I."/>
            <person name="Ong R.C."/>
            <person name="Putra M."/>
            <person name="Sireger I.Z."/>
            <person name="Indrioko S."/>
            <person name="Kosugi Y."/>
            <person name="Izuno A."/>
            <person name="Isagi Y."/>
            <person name="Lee S.L."/>
            <person name="Shimizu K.K."/>
        </authorList>
    </citation>
    <scope>NUCLEOTIDE SEQUENCE [LARGE SCALE GENOMIC DNA]</scope>
    <source>
        <strain evidence="3">214</strain>
    </source>
</reference>
<evidence type="ECO:0000313" key="3">
    <source>
        <dbReference type="EMBL" id="GKU95365.1"/>
    </source>
</evidence>
<feature type="compositionally biased region" description="Basic and acidic residues" evidence="1">
    <location>
        <begin position="43"/>
        <end position="53"/>
    </location>
</feature>
<evidence type="ECO:0000313" key="4">
    <source>
        <dbReference type="Proteomes" id="UP001054252"/>
    </source>
</evidence>
<dbReference type="InterPro" id="IPR005162">
    <property type="entry name" value="Retrotrans_gag_dom"/>
</dbReference>
<feature type="region of interest" description="Disordered" evidence="1">
    <location>
        <begin position="34"/>
        <end position="53"/>
    </location>
</feature>
<sequence length="447" mass="50137">MDHQDSTQLLESDLNDFQPMPRNLFFRIPVEARRRHSRQNISRPERPLEAARTTELEERTRVLEMTMGKILSCLIPDDSLIPLLNRGEQPAAVVATRNSPALSNVVVPTKPRGSGRLNPEPSSSKHSDELMKKNAKLEKYAPLNQSITAKPYQEGFKIPHLETYGGSGDSDEHLHTYQAIMKIQNAIDAMMCKVFPATLKSTARRWYHKLPRHSIASYSQLATLFSNNFVSQREIMRTAIELMQVHQREGESLRDYMQRFNKATLDIDNVLNTICLSALLDGLKPGRFLDNLLENPPKSWNESKEHKQPEGREEKKKKKVGEQRGKPPSFPRYANYLPLSSSRNPTPGNPIRPTLCKNIPDLRGKGISSATIKISSTTIKIPTRGVSTHLNLAEPIEDVHLTSEDRDKKTSSQNQKDHRGVGYNGIPSPSGTINMISGGMHSGGQSA</sequence>
<dbReference type="Pfam" id="PF03732">
    <property type="entry name" value="Retrotrans_gag"/>
    <property type="match status" value="1"/>
</dbReference>
<feature type="domain" description="Retrotransposon gag" evidence="2">
    <location>
        <begin position="193"/>
        <end position="285"/>
    </location>
</feature>
<dbReference type="Proteomes" id="UP001054252">
    <property type="component" value="Unassembled WGS sequence"/>
</dbReference>
<feature type="region of interest" description="Disordered" evidence="1">
    <location>
        <begin position="400"/>
        <end position="447"/>
    </location>
</feature>
<protein>
    <recommendedName>
        <fullName evidence="2">Retrotransposon gag domain-containing protein</fullName>
    </recommendedName>
</protein>
<dbReference type="PANTHER" id="PTHR33223">
    <property type="entry name" value="CCHC-TYPE DOMAIN-CONTAINING PROTEIN"/>
    <property type="match status" value="1"/>
</dbReference>
<comment type="caution">
    <text evidence="3">The sequence shown here is derived from an EMBL/GenBank/DDBJ whole genome shotgun (WGS) entry which is preliminary data.</text>
</comment>
<feature type="compositionally biased region" description="Basic and acidic residues" evidence="1">
    <location>
        <begin position="301"/>
        <end position="325"/>
    </location>
</feature>
<accession>A0AAV5IDK8</accession>
<keyword evidence="4" id="KW-1185">Reference proteome</keyword>